<evidence type="ECO:0000256" key="1">
    <source>
        <dbReference type="SAM" id="MobiDB-lite"/>
    </source>
</evidence>
<gene>
    <name evidence="2" type="ORF">DdX_15926</name>
</gene>
<feature type="compositionally biased region" description="Basic and acidic residues" evidence="1">
    <location>
        <begin position="514"/>
        <end position="530"/>
    </location>
</feature>
<keyword evidence="3" id="KW-1185">Reference proteome</keyword>
<feature type="compositionally biased region" description="Polar residues" evidence="1">
    <location>
        <begin position="236"/>
        <end position="246"/>
    </location>
</feature>
<accession>A0AAD4MQ02</accession>
<dbReference type="Proteomes" id="UP001201812">
    <property type="component" value="Unassembled WGS sequence"/>
</dbReference>
<dbReference type="AlphaFoldDB" id="A0AAD4MQ02"/>
<feature type="compositionally biased region" description="Basic and acidic residues" evidence="1">
    <location>
        <begin position="173"/>
        <end position="187"/>
    </location>
</feature>
<feature type="compositionally biased region" description="Polar residues" evidence="1">
    <location>
        <begin position="147"/>
        <end position="172"/>
    </location>
</feature>
<organism evidence="2 3">
    <name type="scientific">Ditylenchus destructor</name>
    <dbReference type="NCBI Taxonomy" id="166010"/>
    <lineage>
        <taxon>Eukaryota</taxon>
        <taxon>Metazoa</taxon>
        <taxon>Ecdysozoa</taxon>
        <taxon>Nematoda</taxon>
        <taxon>Chromadorea</taxon>
        <taxon>Rhabditida</taxon>
        <taxon>Tylenchina</taxon>
        <taxon>Tylenchomorpha</taxon>
        <taxon>Sphaerularioidea</taxon>
        <taxon>Anguinidae</taxon>
        <taxon>Anguininae</taxon>
        <taxon>Ditylenchus</taxon>
    </lineage>
</organism>
<sequence>MTGIFECYECHEEFDNESLPTFPNLDSLAMHIWKLHYNGNEFQHACDQCMTGFITEERLFDHLRSCKSQPPAVHEKYEKKLQVYKILNRSLIWMMEKRKGENKARAVQTEKCSTSFGDGLNTSTGSFSVGLNGSDFEVLDSGYAPSGTENGSSQDPRIASRRSSTVPNASTNGRDRSIEDIQADREQSLSALYRKAEDRIGKTKVQSPKKSKEKRPTGALTSTTPEGSPLKEEGSQMASGQMSEPNGPTAKELSAFLEDVHRGNFPTTIGINAVSERTVAPFNRYVGTAHYPKGVNNNQCASNDNSVLSTDIIDEALDQALEVRIVSNKAAAPAPVQAPVQIQAATVSDSDDDIECVGYQPGINPAILYQVKMEPGDLDENSTAPPPAIAPAQQQNLLNLAEPSPGSPAPSSALGELQIDENENASESDASSRHLNNNSVYESRKWKKANETWQASTALTDVQAHIERDTGENWSHASAEINKLLSQSLTNSPRKAKKKPRNDTPPSSSKKRVVFGERSRESAKKSDARRNSSSSPEKKRKN</sequence>
<comment type="caution">
    <text evidence="2">The sequence shown here is derived from an EMBL/GenBank/DDBJ whole genome shotgun (WGS) entry which is preliminary data.</text>
</comment>
<name>A0AAD4MQ02_9BILA</name>
<feature type="region of interest" description="Disordered" evidence="1">
    <location>
        <begin position="486"/>
        <end position="542"/>
    </location>
</feature>
<reference evidence="2" key="1">
    <citation type="submission" date="2022-01" db="EMBL/GenBank/DDBJ databases">
        <title>Genome Sequence Resource for Two Populations of Ditylenchus destructor, the Migratory Endoparasitic Phytonematode.</title>
        <authorList>
            <person name="Zhang H."/>
            <person name="Lin R."/>
            <person name="Xie B."/>
        </authorList>
    </citation>
    <scope>NUCLEOTIDE SEQUENCE</scope>
    <source>
        <strain evidence="2">BazhouSP</strain>
    </source>
</reference>
<dbReference type="EMBL" id="JAKKPZ010000112">
    <property type="protein sequence ID" value="KAI1701753.1"/>
    <property type="molecule type" value="Genomic_DNA"/>
</dbReference>
<evidence type="ECO:0000313" key="2">
    <source>
        <dbReference type="EMBL" id="KAI1701753.1"/>
    </source>
</evidence>
<proteinExistence type="predicted"/>
<feature type="region of interest" description="Disordered" evidence="1">
    <location>
        <begin position="140"/>
        <end position="249"/>
    </location>
</feature>
<protein>
    <submittedName>
        <fullName evidence="2">Uncharacterized protein</fullName>
    </submittedName>
</protein>
<evidence type="ECO:0000313" key="3">
    <source>
        <dbReference type="Proteomes" id="UP001201812"/>
    </source>
</evidence>